<dbReference type="GO" id="GO:0010047">
    <property type="term" value="P:fruit dehiscence"/>
    <property type="evidence" value="ECO:0007669"/>
    <property type="project" value="UniProtKB-ARBA"/>
</dbReference>
<dbReference type="PANTHER" id="PTHR31375">
    <property type="match status" value="1"/>
</dbReference>
<keyword evidence="6" id="KW-0732">Signal</keyword>
<comment type="subcellular location">
    <subcellularLocation>
        <location evidence="1">Secreted</location>
        <location evidence="1">Cell wall</location>
    </subcellularLocation>
</comment>
<evidence type="ECO:0000256" key="13">
    <source>
        <dbReference type="SAM" id="MobiDB-lite"/>
    </source>
</evidence>
<reference evidence="15" key="1">
    <citation type="submission" date="2013-01" db="EMBL/GenBank/DDBJ databases">
        <title>Draft Genome Sequence of a Mulberry Tree, Morus notabilis C.K. Schneid.</title>
        <authorList>
            <person name="He N."/>
            <person name="Zhao S."/>
        </authorList>
    </citation>
    <scope>NUCLEOTIDE SEQUENCE</scope>
</reference>
<dbReference type="STRING" id="981085.W9QQ75"/>
<comment type="similarity">
    <text evidence="2 12">Belongs to the glycosyl hydrolase 28 family.</text>
</comment>
<keyword evidence="15" id="KW-1185">Reference proteome</keyword>
<feature type="region of interest" description="Disordered" evidence="13">
    <location>
        <begin position="434"/>
        <end position="589"/>
    </location>
</feature>
<dbReference type="EMBL" id="KE343643">
    <property type="protein sequence ID" value="EXB37618.1"/>
    <property type="molecule type" value="Genomic_DNA"/>
</dbReference>
<evidence type="ECO:0000256" key="3">
    <source>
        <dbReference type="ARBA" id="ARBA00012736"/>
    </source>
</evidence>
<dbReference type="InterPro" id="IPR012334">
    <property type="entry name" value="Pectin_lyas_fold"/>
</dbReference>
<evidence type="ECO:0000256" key="5">
    <source>
        <dbReference type="ARBA" id="ARBA00022525"/>
    </source>
</evidence>
<dbReference type="GO" id="GO:0009830">
    <property type="term" value="P:cell wall modification involved in abscission"/>
    <property type="evidence" value="ECO:0007669"/>
    <property type="project" value="UniProtKB-ARBA"/>
</dbReference>
<keyword evidence="4" id="KW-0134">Cell wall</keyword>
<dbReference type="GO" id="GO:0009901">
    <property type="term" value="P:anther dehiscence"/>
    <property type="evidence" value="ECO:0007669"/>
    <property type="project" value="UniProtKB-ARBA"/>
</dbReference>
<evidence type="ECO:0000256" key="4">
    <source>
        <dbReference type="ARBA" id="ARBA00022512"/>
    </source>
</evidence>
<protein>
    <recommendedName>
        <fullName evidence="3">endo-polygalacturonase</fullName>
        <ecNumber evidence="3">3.2.1.15</ecNumber>
    </recommendedName>
</protein>
<dbReference type="GO" id="GO:0004650">
    <property type="term" value="F:polygalacturonase activity"/>
    <property type="evidence" value="ECO:0007669"/>
    <property type="project" value="UniProtKB-EC"/>
</dbReference>
<evidence type="ECO:0000256" key="11">
    <source>
        <dbReference type="PROSITE-ProRule" id="PRU10052"/>
    </source>
</evidence>
<keyword evidence="9" id="KW-0961">Cell wall biogenesis/degradation</keyword>
<comment type="catalytic activity">
    <reaction evidence="10">
        <text>(1,4-alpha-D-galacturonosyl)n+m + H2O = (1,4-alpha-D-galacturonosyl)n + (1,4-alpha-D-galacturonosyl)m.</text>
        <dbReference type="EC" id="3.2.1.15"/>
    </reaction>
</comment>
<evidence type="ECO:0000256" key="8">
    <source>
        <dbReference type="ARBA" id="ARBA00023295"/>
    </source>
</evidence>
<evidence type="ECO:0000256" key="12">
    <source>
        <dbReference type="RuleBase" id="RU361169"/>
    </source>
</evidence>
<evidence type="ECO:0000256" key="2">
    <source>
        <dbReference type="ARBA" id="ARBA00008834"/>
    </source>
</evidence>
<keyword evidence="8 12" id="KW-0326">Glycosidase</keyword>
<name>W9QQ75_9ROSA</name>
<dbReference type="FunFam" id="2.160.20.10:FF:000028">
    <property type="entry name" value="Polygalacturonase QRT2"/>
    <property type="match status" value="1"/>
</dbReference>
<evidence type="ECO:0000313" key="14">
    <source>
        <dbReference type="EMBL" id="EXB37618.1"/>
    </source>
</evidence>
<dbReference type="GO" id="GO:0005975">
    <property type="term" value="P:carbohydrate metabolic process"/>
    <property type="evidence" value="ECO:0007669"/>
    <property type="project" value="InterPro"/>
</dbReference>
<dbReference type="eggNOG" id="ENOG502QRJW">
    <property type="taxonomic scope" value="Eukaryota"/>
</dbReference>
<evidence type="ECO:0000256" key="10">
    <source>
        <dbReference type="ARBA" id="ARBA00034074"/>
    </source>
</evidence>
<proteinExistence type="inferred from homology"/>
<dbReference type="Proteomes" id="UP000030645">
    <property type="component" value="Unassembled WGS sequence"/>
</dbReference>
<feature type="compositionally biased region" description="Basic residues" evidence="13">
    <location>
        <begin position="532"/>
        <end position="554"/>
    </location>
</feature>
<dbReference type="Pfam" id="PF00295">
    <property type="entry name" value="Glyco_hydro_28"/>
    <property type="match status" value="1"/>
</dbReference>
<keyword evidence="7 12" id="KW-0378">Hydrolase</keyword>
<dbReference type="EC" id="3.2.1.15" evidence="3"/>
<accession>W9QQ75</accession>
<evidence type="ECO:0000256" key="6">
    <source>
        <dbReference type="ARBA" id="ARBA00022729"/>
    </source>
</evidence>
<sequence>MAVQVRQCRVEKSKSDQSCMFLNDQPIRDHVDHSTYTVDDHHHDHDHGNLKNYLIDSMARLFRFERSLIQEDAGLTILNVDDFGAEGNGINDDKQAFEKAWEKACSSTGRTVLVVPQKTYLTKPVKFQGPCKSNNLTVQIRGTIEASDNRSNYIDKHWLLFENIQNLSVEGGGTLDGKGQVWWDHSCKFHKYHALTFRKCDNLVVRDLKVRNSPQMQVAFEKCKKVRASHLTVTAPGNAPNTDGIHITHTQDIEISNSDIGTGDDCISIVSGTQKVRTTDITCGPGHGISIGSLGGGSSEAHVSDVIVDRAKFSGTSNGVRIKTWQGGSGSVSNIKFLNIEMNNVYNPIIIDQNYCIEKKSCNEQNSAVEVRDILYRNITGTSAAKVAVKFDCSRSFKCENIVLEDVDIRQHRGKDEVEASCKNVELTDFGVVSPPCPHAHEGRKNDNTAPPPVQQPGQGKNDTAPPPPVQQPGQGKNDTAPPPPVNQPGQGKNDTAPLPPPVQQPGQGKNDTTAPPPIQQPGHATRPPVQQRRHHHNHRSHHHHHHRRHHNNHRGGGPTRPLPVQQPGHGNDHKEGPPVQQSVFNVDDFGAKGNGKDDTAVWLGGSSERCAVAEHHGHKHIRCCDKVRLQQELCVPR</sequence>
<gene>
    <name evidence="14" type="ORF">L484_021824</name>
</gene>
<evidence type="ECO:0000256" key="1">
    <source>
        <dbReference type="ARBA" id="ARBA00004191"/>
    </source>
</evidence>
<dbReference type="AlphaFoldDB" id="W9QQ75"/>
<dbReference type="Gene3D" id="2.160.20.10">
    <property type="entry name" value="Single-stranded right-handed beta-helix, Pectin lyase-like"/>
    <property type="match status" value="1"/>
</dbReference>
<dbReference type="SUPFAM" id="SSF51126">
    <property type="entry name" value="Pectin lyase-like"/>
    <property type="match status" value="1"/>
</dbReference>
<evidence type="ECO:0000256" key="9">
    <source>
        <dbReference type="ARBA" id="ARBA00023316"/>
    </source>
</evidence>
<organism evidence="14 15">
    <name type="scientific">Morus notabilis</name>
    <dbReference type="NCBI Taxonomy" id="981085"/>
    <lineage>
        <taxon>Eukaryota</taxon>
        <taxon>Viridiplantae</taxon>
        <taxon>Streptophyta</taxon>
        <taxon>Embryophyta</taxon>
        <taxon>Tracheophyta</taxon>
        <taxon>Spermatophyta</taxon>
        <taxon>Magnoliopsida</taxon>
        <taxon>eudicotyledons</taxon>
        <taxon>Gunneridae</taxon>
        <taxon>Pentapetalae</taxon>
        <taxon>rosids</taxon>
        <taxon>fabids</taxon>
        <taxon>Rosales</taxon>
        <taxon>Moraceae</taxon>
        <taxon>Moreae</taxon>
        <taxon>Morus</taxon>
    </lineage>
</organism>
<feature type="active site" evidence="11">
    <location>
        <position position="287"/>
    </location>
</feature>
<dbReference type="InterPro" id="IPR000743">
    <property type="entry name" value="Glyco_hydro_28"/>
</dbReference>
<keyword evidence="5" id="KW-0964">Secreted</keyword>
<evidence type="ECO:0000256" key="7">
    <source>
        <dbReference type="ARBA" id="ARBA00022801"/>
    </source>
</evidence>
<dbReference type="PROSITE" id="PS00502">
    <property type="entry name" value="POLYGALACTURONASE"/>
    <property type="match status" value="1"/>
</dbReference>
<evidence type="ECO:0000313" key="15">
    <source>
        <dbReference type="Proteomes" id="UP000030645"/>
    </source>
</evidence>
<dbReference type="InterPro" id="IPR011050">
    <property type="entry name" value="Pectin_lyase_fold/virulence"/>
</dbReference>